<dbReference type="Proteomes" id="UP000366766">
    <property type="component" value="Unassembled WGS sequence"/>
</dbReference>
<keyword evidence="5 6" id="KW-0411">Iron-sulfur</keyword>
<dbReference type="HAMAP" id="MF_02040">
    <property type="entry name" value="Mrp_NBP35"/>
    <property type="match status" value="1"/>
</dbReference>
<comment type="subunit">
    <text evidence="6">Homodimer.</text>
</comment>
<dbReference type="AlphaFoldDB" id="A0A174BRZ5"/>
<evidence type="ECO:0000256" key="4">
    <source>
        <dbReference type="ARBA" id="ARBA00023004"/>
    </source>
</evidence>
<dbReference type="EMBL" id="CYZN01000009">
    <property type="protein sequence ID" value="CUO03871.1"/>
    <property type="molecule type" value="Genomic_DNA"/>
</dbReference>
<evidence type="ECO:0000256" key="5">
    <source>
        <dbReference type="ARBA" id="ARBA00023014"/>
    </source>
</evidence>
<dbReference type="SUPFAM" id="SSF52540">
    <property type="entry name" value="P-loop containing nucleoside triphosphate hydrolases"/>
    <property type="match status" value="1"/>
</dbReference>
<keyword evidence="6" id="KW-0378">Hydrolase</keyword>
<keyword evidence="1 6" id="KW-0479">Metal-binding</keyword>
<evidence type="ECO:0000313" key="8">
    <source>
        <dbReference type="EMBL" id="CUP32526.1"/>
    </source>
</evidence>
<dbReference type="FunFam" id="3.40.50.300:FF:001119">
    <property type="entry name" value="Iron-sulfur cluster carrier protein"/>
    <property type="match status" value="1"/>
</dbReference>
<evidence type="ECO:0000313" key="13">
    <source>
        <dbReference type="Proteomes" id="UP000366766"/>
    </source>
</evidence>
<dbReference type="Gene3D" id="3.40.50.300">
    <property type="entry name" value="P-loop containing nucleotide triphosphate hydrolases"/>
    <property type="match status" value="1"/>
</dbReference>
<dbReference type="EMBL" id="CABHOF010000084">
    <property type="protein sequence ID" value="VUX67451.1"/>
    <property type="molecule type" value="Genomic_DNA"/>
</dbReference>
<evidence type="ECO:0000313" key="10">
    <source>
        <dbReference type="EMBL" id="VUX67451.1"/>
    </source>
</evidence>
<evidence type="ECO:0000313" key="12">
    <source>
        <dbReference type="Proteomes" id="UP000095712"/>
    </source>
</evidence>
<dbReference type="GO" id="GO:0140663">
    <property type="term" value="F:ATP-dependent FeS chaperone activity"/>
    <property type="evidence" value="ECO:0007669"/>
    <property type="project" value="InterPro"/>
</dbReference>
<dbReference type="PANTHER" id="PTHR42961">
    <property type="entry name" value="IRON-SULFUR PROTEIN NUBPL"/>
    <property type="match status" value="1"/>
</dbReference>
<organism evidence="7 11">
    <name type="scientific">Blautia wexlerae</name>
    <dbReference type="NCBI Taxonomy" id="418240"/>
    <lineage>
        <taxon>Bacteria</taxon>
        <taxon>Bacillati</taxon>
        <taxon>Bacillota</taxon>
        <taxon>Clostridia</taxon>
        <taxon>Lachnospirales</taxon>
        <taxon>Lachnospiraceae</taxon>
        <taxon>Blautia</taxon>
    </lineage>
</organism>
<reference evidence="10 13" key="3">
    <citation type="submission" date="2019-07" db="EMBL/GenBank/DDBJ databases">
        <authorList>
            <person name="Chang H.-W."/>
            <person name="Raman A."/>
            <person name="Venkatesh S."/>
            <person name="Gehrig J."/>
        </authorList>
    </citation>
    <scope>NUCLEOTIDE SEQUENCE [LARGE SCALE GENOMIC DNA]</scope>
    <source>
        <strain evidence="10">Blautia_wexlerae_LFYP_14</strain>
    </source>
</reference>
<keyword evidence="4 6" id="KW-0408">Iron</keyword>
<gene>
    <name evidence="10" type="ORF">BWLFYP14_00292</name>
    <name evidence="7" type="ORF">ERS852478_01694</name>
    <name evidence="8" type="ORF">ERS852523_01258</name>
    <name evidence="9" type="ORF">GT728_04880</name>
</gene>
<dbReference type="EMBL" id="CZAW01000010">
    <property type="protein sequence ID" value="CUP32526.1"/>
    <property type="molecule type" value="Genomic_DNA"/>
</dbReference>
<dbReference type="EMBL" id="WWVQ01000008">
    <property type="protein sequence ID" value="MZL32554.1"/>
    <property type="molecule type" value="Genomic_DNA"/>
</dbReference>
<reference evidence="9 14" key="2">
    <citation type="journal article" date="2019" name="Nat. Med.">
        <title>A library of human gut bacterial isolates paired with longitudinal multiomics data enables mechanistic microbiome research.</title>
        <authorList>
            <person name="Poyet M."/>
            <person name="Groussin M."/>
            <person name="Gibbons S.M."/>
            <person name="Avila-Pacheco J."/>
            <person name="Jiang X."/>
            <person name="Kearney S.M."/>
            <person name="Perrotta A.R."/>
            <person name="Berdy B."/>
            <person name="Zhao S."/>
            <person name="Lieberman T.D."/>
            <person name="Swanson P.K."/>
            <person name="Smith M."/>
            <person name="Roesemann S."/>
            <person name="Alexander J.E."/>
            <person name="Rich S.A."/>
            <person name="Livny J."/>
            <person name="Vlamakis H."/>
            <person name="Clish C."/>
            <person name="Bullock K."/>
            <person name="Deik A."/>
            <person name="Scott J."/>
            <person name="Pierce K.A."/>
            <person name="Xavier R.J."/>
            <person name="Alm E.J."/>
        </authorList>
    </citation>
    <scope>NUCLEOTIDE SEQUENCE [LARGE SCALE GENOMIC DNA]</scope>
    <source>
        <strain evidence="9 14">BIOML-A1</strain>
    </source>
</reference>
<dbReference type="InterPro" id="IPR033756">
    <property type="entry name" value="YlxH/NBP35"/>
</dbReference>
<accession>A0A174BRZ5</accession>
<dbReference type="eggNOG" id="COG0489">
    <property type="taxonomic scope" value="Bacteria"/>
</dbReference>
<dbReference type="GO" id="GO:0046872">
    <property type="term" value="F:metal ion binding"/>
    <property type="evidence" value="ECO:0007669"/>
    <property type="project" value="UniProtKB-KW"/>
</dbReference>
<evidence type="ECO:0000256" key="2">
    <source>
        <dbReference type="ARBA" id="ARBA00022741"/>
    </source>
</evidence>
<reference evidence="11 12" key="1">
    <citation type="submission" date="2015-09" db="EMBL/GenBank/DDBJ databases">
        <authorList>
            <consortium name="Pathogen Informatics"/>
        </authorList>
    </citation>
    <scope>NUCLEOTIDE SEQUENCE [LARGE SCALE GENOMIC DNA]</scope>
    <source>
        <strain evidence="7 11">2789STDY5834863</strain>
        <strain evidence="8 12">2789STDY5834911</strain>
    </source>
</reference>
<dbReference type="GO" id="GO:0016887">
    <property type="term" value="F:ATP hydrolysis activity"/>
    <property type="evidence" value="ECO:0007669"/>
    <property type="project" value="UniProtKB-UniRule"/>
</dbReference>
<dbReference type="GO" id="GO:0005524">
    <property type="term" value="F:ATP binding"/>
    <property type="evidence" value="ECO:0007669"/>
    <property type="project" value="UniProtKB-UniRule"/>
</dbReference>
<proteinExistence type="inferred from homology"/>
<evidence type="ECO:0000256" key="1">
    <source>
        <dbReference type="ARBA" id="ARBA00022723"/>
    </source>
</evidence>
<evidence type="ECO:0000256" key="6">
    <source>
        <dbReference type="HAMAP-Rule" id="MF_02040"/>
    </source>
</evidence>
<dbReference type="Pfam" id="PF10609">
    <property type="entry name" value="ParA"/>
    <property type="match status" value="1"/>
</dbReference>
<dbReference type="Proteomes" id="UP000095712">
    <property type="component" value="Unassembled WGS sequence"/>
</dbReference>
<dbReference type="InterPro" id="IPR027417">
    <property type="entry name" value="P-loop_NTPase"/>
</dbReference>
<dbReference type="PANTHER" id="PTHR42961:SF2">
    <property type="entry name" value="IRON-SULFUR PROTEIN NUBPL"/>
    <property type="match status" value="1"/>
</dbReference>
<protein>
    <recommendedName>
        <fullName evidence="6">Iron-sulfur cluster carrier protein</fullName>
    </recommendedName>
</protein>
<dbReference type="GO" id="GO:0051539">
    <property type="term" value="F:4 iron, 4 sulfur cluster binding"/>
    <property type="evidence" value="ECO:0007669"/>
    <property type="project" value="TreeGrafter"/>
</dbReference>
<dbReference type="InterPro" id="IPR044304">
    <property type="entry name" value="NUBPL-like"/>
</dbReference>
<comment type="function">
    <text evidence="6">Binds and transfers iron-sulfur (Fe-S) clusters to target apoproteins. Can hydrolyze ATP.</text>
</comment>
<dbReference type="GeneID" id="75079911"/>
<comment type="similarity">
    <text evidence="6">Belongs to the Mrp/NBP35 ATP-binding proteins family.</text>
</comment>
<keyword evidence="3 6" id="KW-0067">ATP-binding</keyword>
<keyword evidence="13" id="KW-1185">Reference proteome</keyword>
<evidence type="ECO:0000313" key="7">
    <source>
        <dbReference type="EMBL" id="CUO03871.1"/>
    </source>
</evidence>
<feature type="binding site" evidence="6">
    <location>
        <begin position="46"/>
        <end position="53"/>
    </location>
    <ligand>
        <name>ATP</name>
        <dbReference type="ChEBI" id="CHEBI:30616"/>
    </ligand>
</feature>
<dbReference type="OrthoDB" id="9809679at2"/>
<evidence type="ECO:0000313" key="14">
    <source>
        <dbReference type="Proteomes" id="UP000477285"/>
    </source>
</evidence>
<evidence type="ECO:0000313" key="11">
    <source>
        <dbReference type="Proteomes" id="UP000095431"/>
    </source>
</evidence>
<dbReference type="GO" id="GO:0016226">
    <property type="term" value="P:iron-sulfur cluster assembly"/>
    <property type="evidence" value="ECO:0007669"/>
    <property type="project" value="InterPro"/>
</dbReference>
<evidence type="ECO:0000256" key="3">
    <source>
        <dbReference type="ARBA" id="ARBA00022840"/>
    </source>
</evidence>
<name>A0A174BRZ5_9FIRM</name>
<keyword evidence="2 6" id="KW-0547">Nucleotide-binding</keyword>
<dbReference type="Proteomes" id="UP000095431">
    <property type="component" value="Unassembled WGS sequence"/>
</dbReference>
<evidence type="ECO:0000313" key="9">
    <source>
        <dbReference type="EMBL" id="MZL32554.1"/>
    </source>
</evidence>
<dbReference type="RefSeq" id="WP_008707307.1">
    <property type="nucleotide sequence ID" value="NZ_BTHH01000011.1"/>
</dbReference>
<sequence length="276" mass="29692">MAKECNNTSCDKASCEGCSSSKKQQSFQAEMNAQSNVKHVIGVVSGKGGVGKSFVTGSLANMMAAQGYKVGILDADITGPSIPKMYGLKGAAMANDEGIYPMITKNGIKVMSINLLLPTEDTPVIWRGPVLANMVKQFWTDVIWGDVDYLFVDMPPGTGDVPLTAFQSLPIEGIVIVTSPQDLVKMIVKKAFNMAEMMKIPVLGIVENYSYVKCPDCGKEIKVFGESHIDEIAAELKVPVLGKMPIDMDYATKADGGFFAAIDNQYITDALAVMPK</sequence>
<dbReference type="Proteomes" id="UP000477285">
    <property type="component" value="Unassembled WGS sequence"/>
</dbReference>
<dbReference type="CDD" id="cd02037">
    <property type="entry name" value="Mrp_NBP35"/>
    <property type="match status" value="1"/>
</dbReference>
<dbReference type="InterPro" id="IPR019591">
    <property type="entry name" value="Mrp/NBP35_ATP-bd"/>
</dbReference>